<dbReference type="CDD" id="cd12914">
    <property type="entry name" value="PDC1_DGC_like"/>
    <property type="match status" value="1"/>
</dbReference>
<keyword evidence="8" id="KW-1133">Transmembrane helix</keyword>
<dbReference type="Gene3D" id="3.30.565.10">
    <property type="entry name" value="Histidine kinase-like ATPase, C-terminal domain"/>
    <property type="match status" value="1"/>
</dbReference>
<keyword evidence="11" id="KW-1185">Reference proteome</keyword>
<dbReference type="InterPro" id="IPR003594">
    <property type="entry name" value="HATPase_dom"/>
</dbReference>
<keyword evidence="3" id="KW-0597">Phosphoprotein</keyword>
<dbReference type="GO" id="GO:0004673">
    <property type="term" value="F:protein histidine kinase activity"/>
    <property type="evidence" value="ECO:0007669"/>
    <property type="project" value="UniProtKB-EC"/>
</dbReference>
<dbReference type="InterPro" id="IPR036890">
    <property type="entry name" value="HATPase_C_sf"/>
</dbReference>
<comment type="catalytic activity">
    <reaction evidence="1">
        <text>ATP + protein L-histidine = ADP + protein N-phospho-L-histidine.</text>
        <dbReference type="EC" id="2.7.13.3"/>
    </reaction>
</comment>
<evidence type="ECO:0000256" key="7">
    <source>
        <dbReference type="ARBA" id="ARBA00022840"/>
    </source>
</evidence>
<dbReference type="EC" id="2.7.13.3" evidence="2"/>
<keyword evidence="8" id="KW-0472">Membrane</keyword>
<dbReference type="InterPro" id="IPR005467">
    <property type="entry name" value="His_kinase_dom"/>
</dbReference>
<keyword evidence="6 10" id="KW-0418">Kinase</keyword>
<feature type="domain" description="Histidine kinase" evidence="9">
    <location>
        <begin position="336"/>
        <end position="518"/>
    </location>
</feature>
<evidence type="ECO:0000256" key="3">
    <source>
        <dbReference type="ARBA" id="ARBA00022553"/>
    </source>
</evidence>
<keyword evidence="7" id="KW-0067">ATP-binding</keyword>
<accession>A0ABW5QND8</accession>
<dbReference type="PANTHER" id="PTHR41523">
    <property type="entry name" value="TWO-COMPONENT SYSTEM SENSOR PROTEIN"/>
    <property type="match status" value="1"/>
</dbReference>
<feature type="transmembrane region" description="Helical" evidence="8">
    <location>
        <begin position="287"/>
        <end position="310"/>
    </location>
</feature>
<sequence>MPQKREAGLADRSRLSWGKVPAIPAALTLLLLFLAAFAGIFSYFLVQGVGQTSRNIEQRSAAAAQIVATNAYWIAQVAQQTLLRVDVALEADLTGIANLPLALEGLPENAEVYVVDDAGSTIYATVPGADAVSIADRQYFIAVREGAPYYTSSLLQSRITGDQLFVFSKRVERGGAFAGAIMVSFPVSVLESVWRSLGVEEPSTISLVRDDGMLMARLPPTDGLVDLSELPLFTEYLPASPTGTYYSAASPVDGVPRVVSYWRVEGTNIVALASVASAHAWSELNGAVVAVLVIVSPIILGLVIGSIWIIRLLMRDARRGRDLEAALEANTLLFREIHHRVKNNLQSVQALVRMQNMPDPAKRDLQSRLAAMAAMHQHIYQHDNYSNIDAHDFVPAVAGEVVRAYGSPVELRYDVAHLIVDRDHATPLALLLSELITNSLKYAFPTGEGQIDVSLLPVGATGRARLIVRDNGKGMGDDIPGSSMGMRLIKGVVAQMAGTYSFRTENGTIFEAELALEVSGHPSG</sequence>
<reference evidence="11" key="1">
    <citation type="journal article" date="2019" name="Int. J. Syst. Evol. Microbiol.">
        <title>The Global Catalogue of Microorganisms (GCM) 10K type strain sequencing project: providing services to taxonomists for standard genome sequencing and annotation.</title>
        <authorList>
            <consortium name="The Broad Institute Genomics Platform"/>
            <consortium name="The Broad Institute Genome Sequencing Center for Infectious Disease"/>
            <person name="Wu L."/>
            <person name="Ma J."/>
        </authorList>
    </citation>
    <scope>NUCLEOTIDE SEQUENCE [LARGE SCALE GENOMIC DNA]</scope>
    <source>
        <strain evidence="11">CCM 7427</strain>
    </source>
</reference>
<dbReference type="EMBL" id="JBHUNP010000001">
    <property type="protein sequence ID" value="MFD2649277.1"/>
    <property type="molecule type" value="Genomic_DNA"/>
</dbReference>
<feature type="transmembrane region" description="Helical" evidence="8">
    <location>
        <begin position="22"/>
        <end position="46"/>
    </location>
</feature>
<evidence type="ECO:0000313" key="11">
    <source>
        <dbReference type="Proteomes" id="UP001597521"/>
    </source>
</evidence>
<protein>
    <recommendedName>
        <fullName evidence="2">histidine kinase</fullName>
        <ecNumber evidence="2">2.7.13.3</ecNumber>
    </recommendedName>
</protein>
<dbReference type="PANTHER" id="PTHR41523:SF8">
    <property type="entry name" value="ETHYLENE RESPONSE SENSOR PROTEIN"/>
    <property type="match status" value="1"/>
</dbReference>
<evidence type="ECO:0000256" key="4">
    <source>
        <dbReference type="ARBA" id="ARBA00022679"/>
    </source>
</evidence>
<dbReference type="SMART" id="SM00387">
    <property type="entry name" value="HATPase_c"/>
    <property type="match status" value="1"/>
</dbReference>
<keyword evidence="8" id="KW-0812">Transmembrane</keyword>
<dbReference type="Pfam" id="PF02518">
    <property type="entry name" value="HATPase_c"/>
    <property type="match status" value="1"/>
</dbReference>
<dbReference type="CDD" id="cd12915">
    <property type="entry name" value="PDC2_DGC_like"/>
    <property type="match status" value="1"/>
</dbReference>
<evidence type="ECO:0000259" key="9">
    <source>
        <dbReference type="PROSITE" id="PS50109"/>
    </source>
</evidence>
<dbReference type="PROSITE" id="PS50109">
    <property type="entry name" value="HIS_KIN"/>
    <property type="match status" value="1"/>
</dbReference>
<proteinExistence type="predicted"/>
<evidence type="ECO:0000313" key="10">
    <source>
        <dbReference type="EMBL" id="MFD2649277.1"/>
    </source>
</evidence>
<dbReference type="Pfam" id="PF22588">
    <property type="entry name" value="dCache_1_like"/>
    <property type="match status" value="1"/>
</dbReference>
<evidence type="ECO:0000256" key="1">
    <source>
        <dbReference type="ARBA" id="ARBA00000085"/>
    </source>
</evidence>
<dbReference type="InterPro" id="IPR011495">
    <property type="entry name" value="Sig_transdc_His_kin_sub2_dim/P"/>
</dbReference>
<keyword evidence="5" id="KW-0547">Nucleotide-binding</keyword>
<comment type="caution">
    <text evidence="10">The sequence shown here is derived from an EMBL/GenBank/DDBJ whole genome shotgun (WGS) entry which is preliminary data.</text>
</comment>
<keyword evidence="4 10" id="KW-0808">Transferase</keyword>
<dbReference type="RefSeq" id="WP_386834775.1">
    <property type="nucleotide sequence ID" value="NZ_JBHUNP010000001.1"/>
</dbReference>
<dbReference type="InterPro" id="IPR054327">
    <property type="entry name" value="His-kinase-like_sensor"/>
</dbReference>
<organism evidence="10 11">
    <name type="scientific">Devosia albogilva</name>
    <dbReference type="NCBI Taxonomy" id="429726"/>
    <lineage>
        <taxon>Bacteria</taxon>
        <taxon>Pseudomonadati</taxon>
        <taxon>Pseudomonadota</taxon>
        <taxon>Alphaproteobacteria</taxon>
        <taxon>Hyphomicrobiales</taxon>
        <taxon>Devosiaceae</taxon>
        <taxon>Devosia</taxon>
    </lineage>
</organism>
<dbReference type="Gene3D" id="3.30.450.20">
    <property type="entry name" value="PAS domain"/>
    <property type="match status" value="3"/>
</dbReference>
<evidence type="ECO:0000256" key="8">
    <source>
        <dbReference type="SAM" id="Phobius"/>
    </source>
</evidence>
<evidence type="ECO:0000256" key="5">
    <source>
        <dbReference type="ARBA" id="ARBA00022741"/>
    </source>
</evidence>
<dbReference type="Pfam" id="PF07568">
    <property type="entry name" value="HisKA_2"/>
    <property type="match status" value="1"/>
</dbReference>
<name>A0ABW5QND8_9HYPH</name>
<dbReference type="SUPFAM" id="SSF55874">
    <property type="entry name" value="ATPase domain of HSP90 chaperone/DNA topoisomerase II/histidine kinase"/>
    <property type="match status" value="1"/>
</dbReference>
<gene>
    <name evidence="10" type="ORF">ACFSX5_15935</name>
</gene>
<evidence type="ECO:0000256" key="6">
    <source>
        <dbReference type="ARBA" id="ARBA00022777"/>
    </source>
</evidence>
<dbReference type="Proteomes" id="UP001597521">
    <property type="component" value="Unassembled WGS sequence"/>
</dbReference>
<evidence type="ECO:0000256" key="2">
    <source>
        <dbReference type="ARBA" id="ARBA00012438"/>
    </source>
</evidence>